<gene>
    <name evidence="1" type="ORF">DNFNHJIP_00711</name>
</gene>
<evidence type="ECO:0000313" key="2">
    <source>
        <dbReference type="Proteomes" id="UP000614580"/>
    </source>
</evidence>
<dbReference type="EMBL" id="CAJHZY010000132">
    <property type="protein sequence ID" value="CAD7767303.1"/>
    <property type="molecule type" value="Genomic_DNA"/>
</dbReference>
<reference evidence="1" key="1">
    <citation type="submission" date="2020-12" db="EMBL/GenBank/DDBJ databases">
        <authorList>
            <person name="Hahn C.J."/>
            <person name="Laso-Perez R."/>
            <person name="Vulcano F."/>
            <person name="Vaziourakis K.-M."/>
            <person name="Stokke R."/>
            <person name="Steen I.H."/>
            <person name="Teske A."/>
            <person name="Boetius A."/>
            <person name="Liebeke M."/>
            <person name="Amann R."/>
            <person name="Knittel K."/>
        </authorList>
    </citation>
    <scope>NUCLEOTIDE SEQUENCE</scope>
    <source>
        <strain evidence="1">Gfbio:c6db26ca-90af-429b-aeed-0e3e8aed0b5e:GoM-Arc1_AMV-AAA_792_C10</strain>
    </source>
</reference>
<name>A0A812A3R6_9EURY</name>
<evidence type="ECO:0008006" key="3">
    <source>
        <dbReference type="Google" id="ProtNLM"/>
    </source>
</evidence>
<sequence length="106" mass="12183">MERVFRDVKSLLGTRPVYHQNDANIAGHVFCSFLALVLRKELDQRLATNKHRFEWSEIKQDLKALKQVEIEENGQRFSIRSECKGVCGKIFQSVRVALPPTIKALS</sequence>
<dbReference type="AlphaFoldDB" id="A0A812A3R6"/>
<protein>
    <recommendedName>
        <fullName evidence="3">Transposase</fullName>
    </recommendedName>
</protein>
<dbReference type="Proteomes" id="UP000614580">
    <property type="component" value="Unassembled WGS sequence"/>
</dbReference>
<comment type="caution">
    <text evidence="1">The sequence shown here is derived from an EMBL/GenBank/DDBJ whole genome shotgun (WGS) entry which is preliminary data.</text>
</comment>
<accession>A0A812A3R6</accession>
<evidence type="ECO:0000313" key="1">
    <source>
        <dbReference type="EMBL" id="CAD7767303.1"/>
    </source>
</evidence>
<proteinExistence type="predicted"/>
<organism evidence="1 2">
    <name type="scientific">Candidatus Argoarchaeum ethanivorans</name>
    <dbReference type="NCBI Taxonomy" id="2608793"/>
    <lineage>
        <taxon>Archaea</taxon>
        <taxon>Methanobacteriati</taxon>
        <taxon>Methanobacteriota</taxon>
        <taxon>Stenosarchaea group</taxon>
        <taxon>Methanomicrobia</taxon>
        <taxon>Methanosarcinales</taxon>
        <taxon>Methanosarcinales incertae sedis</taxon>
        <taxon>GOM Arc I cluster</taxon>
        <taxon>Candidatus Argoarchaeum</taxon>
    </lineage>
</organism>